<keyword evidence="1" id="KW-0472">Membrane</keyword>
<keyword evidence="1" id="KW-0812">Transmembrane</keyword>
<dbReference type="Proteomes" id="UP000282125">
    <property type="component" value="Unassembled WGS sequence"/>
</dbReference>
<evidence type="ECO:0000313" key="3">
    <source>
        <dbReference type="Proteomes" id="UP000282125"/>
    </source>
</evidence>
<name>A0A3P3DPD8_9RHOB</name>
<keyword evidence="1" id="KW-1133">Transmembrane helix</keyword>
<comment type="caution">
    <text evidence="2">The sequence shown here is derived from an EMBL/GenBank/DDBJ whole genome shotgun (WGS) entry which is preliminary data.</text>
</comment>
<dbReference type="RefSeq" id="WP_124964419.1">
    <property type="nucleotide sequence ID" value="NZ_RRAZ01000009.1"/>
</dbReference>
<keyword evidence="3" id="KW-1185">Reference proteome</keyword>
<sequence>MADQHAPIVRLFGPGDLPVRIPDWPEAVGIAVCRAEGKTLAFMPWHISEKPQVLRRRLSHEAGPALHGFAFYPAFKGSPAVTLPPGEDARILGELDSALRGLPRLLEEAGDFAINFEFAADEGLSLDALSDVNRRKVELSARAAQTTITDQLPVGYVPFVKADPDCEMIAGAMLRPAGAAGVDLVLQPNASARELPAEVVVLVREDSLRVAIQLGPVLVDGRLPAVLRLPTGALMLGKTGGRPVPAMVLRRSGMLFVAPDYSAVSTVPQPIPREENQSSSRPWVWIAAGLLGLLAAVAITVVVVRALQPAAPAPVPVAPVDDLRSNLFAPNTP</sequence>
<reference evidence="2 3" key="1">
    <citation type="submission" date="2018-11" db="EMBL/GenBank/DDBJ databases">
        <title>Gemmobacter sp. nov., YIM 102744-1 draft genome.</title>
        <authorList>
            <person name="Li G."/>
            <person name="Jiang Y."/>
        </authorList>
    </citation>
    <scope>NUCLEOTIDE SEQUENCE [LARGE SCALE GENOMIC DNA]</scope>
    <source>
        <strain evidence="2 3">YIM 102744-1</strain>
    </source>
</reference>
<organism evidence="2 3">
    <name type="scientific">Falsigemmobacter faecalis</name>
    <dbReference type="NCBI Taxonomy" id="2488730"/>
    <lineage>
        <taxon>Bacteria</taxon>
        <taxon>Pseudomonadati</taxon>
        <taxon>Pseudomonadota</taxon>
        <taxon>Alphaproteobacteria</taxon>
        <taxon>Rhodobacterales</taxon>
        <taxon>Paracoccaceae</taxon>
        <taxon>Falsigemmobacter</taxon>
    </lineage>
</organism>
<evidence type="ECO:0000256" key="1">
    <source>
        <dbReference type="SAM" id="Phobius"/>
    </source>
</evidence>
<dbReference type="AlphaFoldDB" id="A0A3P3DPD8"/>
<feature type="transmembrane region" description="Helical" evidence="1">
    <location>
        <begin position="283"/>
        <end position="304"/>
    </location>
</feature>
<evidence type="ECO:0000313" key="2">
    <source>
        <dbReference type="EMBL" id="RRH75794.1"/>
    </source>
</evidence>
<accession>A0A3P3DPD8</accession>
<protein>
    <submittedName>
        <fullName evidence="2">Uncharacterized protein</fullName>
    </submittedName>
</protein>
<dbReference type="EMBL" id="RRAZ01000009">
    <property type="protein sequence ID" value="RRH75794.1"/>
    <property type="molecule type" value="Genomic_DNA"/>
</dbReference>
<dbReference type="OrthoDB" id="7815691at2"/>
<gene>
    <name evidence="2" type="ORF">EG244_07655</name>
</gene>
<proteinExistence type="predicted"/>